<feature type="compositionally biased region" description="Basic residues" evidence="1">
    <location>
        <begin position="29"/>
        <end position="43"/>
    </location>
</feature>
<sequence length="208" mass="24318">MPQKPYIAWWERPGALAPSQNHSSAPPPKPKKPPKGKSTRRRGSSVMSSIIRSQRFSRRITEHIKQKTEMSSNTEAAIRRKHGLPNDFKFIPGTFDAPCPVMSLLSHHQLMNEMKLYEERRRRFNQPKSRPGRSSLRNSEAANEISEVECETAKMKREVERIEMVGWEAERVGKEVGYLYFVGLEWEGLWEEFARSDHDLVWREKERL</sequence>
<accession>A0A6A6E7N6</accession>
<dbReference type="OrthoDB" id="3783520at2759"/>
<evidence type="ECO:0000313" key="2">
    <source>
        <dbReference type="EMBL" id="KAF2185866.1"/>
    </source>
</evidence>
<reference evidence="2" key="1">
    <citation type="journal article" date="2020" name="Stud. Mycol.">
        <title>101 Dothideomycetes genomes: a test case for predicting lifestyles and emergence of pathogens.</title>
        <authorList>
            <person name="Haridas S."/>
            <person name="Albert R."/>
            <person name="Binder M."/>
            <person name="Bloem J."/>
            <person name="Labutti K."/>
            <person name="Salamov A."/>
            <person name="Andreopoulos B."/>
            <person name="Baker S."/>
            <person name="Barry K."/>
            <person name="Bills G."/>
            <person name="Bluhm B."/>
            <person name="Cannon C."/>
            <person name="Castanera R."/>
            <person name="Culley D."/>
            <person name="Daum C."/>
            <person name="Ezra D."/>
            <person name="Gonzalez J."/>
            <person name="Henrissat B."/>
            <person name="Kuo A."/>
            <person name="Liang C."/>
            <person name="Lipzen A."/>
            <person name="Lutzoni F."/>
            <person name="Magnuson J."/>
            <person name="Mondo S."/>
            <person name="Nolan M."/>
            <person name="Ohm R."/>
            <person name="Pangilinan J."/>
            <person name="Park H.-J."/>
            <person name="Ramirez L."/>
            <person name="Alfaro M."/>
            <person name="Sun H."/>
            <person name="Tritt A."/>
            <person name="Yoshinaga Y."/>
            <person name="Zwiers L.-H."/>
            <person name="Turgeon B."/>
            <person name="Goodwin S."/>
            <person name="Spatafora J."/>
            <person name="Crous P."/>
            <person name="Grigoriev I."/>
        </authorList>
    </citation>
    <scope>NUCLEOTIDE SEQUENCE</scope>
    <source>
        <strain evidence="2">CBS 207.26</strain>
    </source>
</reference>
<protein>
    <submittedName>
        <fullName evidence="2">Uncharacterized protein</fullName>
    </submittedName>
</protein>
<dbReference type="Proteomes" id="UP000800200">
    <property type="component" value="Unassembled WGS sequence"/>
</dbReference>
<evidence type="ECO:0000256" key="1">
    <source>
        <dbReference type="SAM" id="MobiDB-lite"/>
    </source>
</evidence>
<keyword evidence="3" id="KW-1185">Reference proteome</keyword>
<feature type="region of interest" description="Disordered" evidence="1">
    <location>
        <begin position="10"/>
        <end position="57"/>
    </location>
</feature>
<dbReference type="EMBL" id="ML994632">
    <property type="protein sequence ID" value="KAF2185866.1"/>
    <property type="molecule type" value="Genomic_DNA"/>
</dbReference>
<feature type="region of interest" description="Disordered" evidence="1">
    <location>
        <begin position="122"/>
        <end position="143"/>
    </location>
</feature>
<evidence type="ECO:0000313" key="3">
    <source>
        <dbReference type="Proteomes" id="UP000800200"/>
    </source>
</evidence>
<name>A0A6A6E7N6_9PEZI</name>
<gene>
    <name evidence="2" type="ORF">K469DRAFT_687694</name>
</gene>
<organism evidence="2 3">
    <name type="scientific">Zopfia rhizophila CBS 207.26</name>
    <dbReference type="NCBI Taxonomy" id="1314779"/>
    <lineage>
        <taxon>Eukaryota</taxon>
        <taxon>Fungi</taxon>
        <taxon>Dikarya</taxon>
        <taxon>Ascomycota</taxon>
        <taxon>Pezizomycotina</taxon>
        <taxon>Dothideomycetes</taxon>
        <taxon>Dothideomycetes incertae sedis</taxon>
        <taxon>Zopfiaceae</taxon>
        <taxon>Zopfia</taxon>
    </lineage>
</organism>
<proteinExistence type="predicted"/>
<dbReference type="AlphaFoldDB" id="A0A6A6E7N6"/>